<dbReference type="InterPro" id="IPR059120">
    <property type="entry name" value="Cullin-like_AB"/>
</dbReference>
<dbReference type="FunFam" id="1.10.10.10:FF:000014">
    <property type="entry name" value="Cullin 1"/>
    <property type="match status" value="1"/>
</dbReference>
<keyword evidence="2" id="KW-1017">Isopeptide bond</keyword>
<comment type="similarity">
    <text evidence="1 4 5">Belongs to the cullin family.</text>
</comment>
<protein>
    <recommendedName>
        <fullName evidence="7">Cullin family profile domain-containing protein</fullName>
    </recommendedName>
</protein>
<dbReference type="Pfam" id="PF10557">
    <property type="entry name" value="Cullin_Nedd8"/>
    <property type="match status" value="1"/>
</dbReference>
<sequence length="2578" mass="288111">MESSETLVGLRGLYQDLSAISDSSFVNIERLRIELETHIQDFRDLLDKPTKNNASRQAVLSGKITIEDVEYSINQEFQQGALQLADALDIDELQAAVLFLSAQDDAQVLDRPPLIAAIMRFHERRHFLLESLRLIFQESFEVERETTQVLMQEMLAHVVEIKEGQLRNASLFTRKCMKSMENIEKWLALLGEQVQKVSIVGQSEDQDIMEAIEYQHSSLLQQHESLGAVLCYLFKGPYTSPEDLRIFLTQLKKLERFDGLLIHYVPAIISAFVQHGSPERSGSYTEARSLNTAIVSSKDGQNWALPPFHSAVIALWLAVYSAWDFDGPASLPHGIDLEKEIEERTKTFMTALDDGGLDLILAICSGVSSEEWSDPARSELVTLLLKESASATIERDSCSGYLKALLMEYFEAFAESCIANMPDAVRKLKAEEDLQRLEQITALRDGLSSSLHRGVVEARTHLESFLMVMAFAFEGRPDAAQEFWADPDGNLYGFLQWASKRQTVPRVSAFCELLCSISGGEDNAAAAHRFLSEEDKFMSSKFKRSTTMNWSQMFAELQIYATRVTEKAPASQGVLRARKSEPADMSEPESPVMLSCYLRLLGHLSRQGATVREWMLHHPSFNIVSTLLTLCSGPIPTHLRATVFQALAALMTDRTSINGNEMWLTVDQWISGGAMSASGLNKVPIASNPLVWHEQQAFQKIGESFDQANAFVVLIHSLVSPAIDSADYHLSLPFPEALGSSYRMPGIEPYIDFILGQALSRRVPDLNERQTRLLTYNCLDFIVTCLTSFNETLVTVLSRPSVSPDSALKNSSLVSYVRLHPFTRVAEWLFNEDVVKVIFATAQQDVAEIAKAASDSILVLSLVKSIQIMDMILDLQSTYFNIVRPFIKSQAGGSRINVANSSLSAFEDCILNNLNIISSLCLYCSTGHQQLTVTSMALLEKLSSSGRLNKLSSPELSRWRSSNKIVEVLSTEVDVDSVSRPLVSQMQPELRELEFGAQSSGYIIRESLLALLNSCLGMITDRPTVAHLLLGFSSVGNTLDVPPDGLFSNRMSLLHAIIGFLHSYPDELAGNILPWTVRLKRTALEVLKHLWSSKLSSYFTLAEMRASGFLLSMFSSQPLIGPNTIWDGLPVSAEEFWVCESTTALAEFLLYRCYLFDYVATEIRSAAKIGSPTLQADILSILFGSSISETGAGVPNPTIFDLFDFADLDLQRHFQPPQLGFLDGIAIDTCAKPQSDDSLVLYDVAEVEELIRVMREEQVTQGHLRPQDEEQFAVEAESLMLFIQSTNQSRQIRFNRHLALRAWTELITTILTCSDIDGGRKSTFILHSIQLIIPKLEVAIEENLPEGIELARLAETLVGKLEPTATKTTSSRRNGDIVDEKLHQLFQICVRGIVLATGNFHMKETFYNICSHYISRIVSPGTGHENMRHHSQQVVKASGRALIETICDDAYSGQETCRVSALLFLNFLAALDRHADSVLAESISQSNYLSLFLDSIRALPLELKNAQANGKHLQNSSLHTAAEHMTPDTPLLLSYYESLLSLLQELCQTKTGAIHVLKTGLFQAVRDSHLFAADPDLGIDIDNPDALRKYYDLLDSVLRVIVTAVFSRGLHNEQMMEQTRAFLAENRQSMVGIFKRFAKIGGAGSANHHSALTNLAKSYTALIAATEFLEVSSPRLSLGLSSAECPPSSFYFGIEPGRCSRSREAPPSRGARKLPGQEEALQQSHHQSPTISELLARNQAAHDDQQHSSPSSKRARLSSSEPDLPPLPVPPNQHKSGRMYSFPSTDPKSSGLGAPGASGPALSTPSLQSRPFNTSSHQSNFTPHTGAKRLVVKNLRTGSRLNQDSYFDKVWGQLDAALSAIFSGGKPEVSIEELYKGAENVCRQGRAAILSKRLQGQCREHVAGEMHDALVEKAEAGTNIDALRSVVEAWNTWQSKLVTVRWIFYYLDQSFLLHSKEFSVIREMGLVQFRQHIYSDPILRPKILKGACDLVAADRSEDHSMVADSALLRNAIDLFHGLDVYTSGFEPALISESNTFFTMWAQQESSGYLASYVEKSHSLIRREVNRCELFSFNRSTKQKLSGLLDQTLVTEQESVLLNQNDVLGLLRVTNKLALEQLYTLLGRKELGPKLKSAFSAYIVEEGSGIVFDEEKGAEMVARLLQFKKQLDDTWHNSFHRNEELGHTLREAFETFMNKGKKSEATGGTDNPKTGEMIAKYVDRLLRGGWKLAPVRGTEDVPLTDEDAEINRQLDQVLDLFRFVHGKAVFEAFYKNDLARRLLMGRSASDDAEKSMLARLKTECGSSFTHNLESMFKDMEVARDEMAAYSSIQRERRTPLPVDLHVSVLSAAAWPTYPDVQVLVPPEITSAVKDFEKFYDSKYNGRKLAWKHQLAHCQLRARFPKGDKELVVSSFQAIVLLLFNELPDGGTLSYRDIQEATKLSDPELKRTLQSLACAKYRVLTKKPKGRDVNDTDEFSYDPTFSDPKMRIKINQIQLKETKEENKTTHERVAADRHYETQAAIVRIMKSRKMITHAELVAEVIKATRSRGVLDPVDIKKNIEKLIEKDYMEREEGNRYQYVA</sequence>
<reference evidence="8 9" key="1">
    <citation type="journal article" date="2018" name="Proc. Natl. Acad. Sci. U.S.A.">
        <title>Linking secondary metabolites to gene clusters through genome sequencing of six diverse Aspergillus species.</title>
        <authorList>
            <person name="Kaerboelling I."/>
            <person name="Vesth T.C."/>
            <person name="Frisvad J.C."/>
            <person name="Nybo J.L."/>
            <person name="Theobald S."/>
            <person name="Kuo A."/>
            <person name="Bowyer P."/>
            <person name="Matsuda Y."/>
            <person name="Mondo S."/>
            <person name="Lyhne E.K."/>
            <person name="Kogle M.E."/>
            <person name="Clum A."/>
            <person name="Lipzen A."/>
            <person name="Salamov A."/>
            <person name="Ngan C.Y."/>
            <person name="Daum C."/>
            <person name="Chiniquy J."/>
            <person name="Barry K."/>
            <person name="LaButti K."/>
            <person name="Haridas S."/>
            <person name="Simmons B.A."/>
            <person name="Magnuson J.K."/>
            <person name="Mortensen U.H."/>
            <person name="Larsen T.O."/>
            <person name="Grigoriev I.V."/>
            <person name="Baker S.E."/>
            <person name="Andersen M.R."/>
        </authorList>
    </citation>
    <scope>NUCLEOTIDE SEQUENCE [LARGE SCALE GENOMIC DNA]</scope>
    <source>
        <strain evidence="8 9">IBT 24754</strain>
    </source>
</reference>
<dbReference type="InterPro" id="IPR016157">
    <property type="entry name" value="Cullin_CS"/>
</dbReference>
<dbReference type="InterPro" id="IPR045093">
    <property type="entry name" value="Cullin"/>
</dbReference>
<evidence type="ECO:0000256" key="1">
    <source>
        <dbReference type="ARBA" id="ARBA00006019"/>
    </source>
</evidence>
<dbReference type="Pfam" id="PF00888">
    <property type="entry name" value="Cullin"/>
    <property type="match status" value="1"/>
</dbReference>
<dbReference type="Gene3D" id="1.20.1310.10">
    <property type="entry name" value="Cullin Repeats"/>
    <property type="match status" value="4"/>
</dbReference>
<feature type="compositionally biased region" description="Low complexity" evidence="6">
    <location>
        <begin position="1789"/>
        <end position="1803"/>
    </location>
</feature>
<dbReference type="PANTHER" id="PTHR11932">
    <property type="entry name" value="CULLIN"/>
    <property type="match status" value="1"/>
</dbReference>
<dbReference type="EMBL" id="MSFN02000001">
    <property type="protein sequence ID" value="PTU25551.1"/>
    <property type="molecule type" value="Genomic_DNA"/>
</dbReference>
<dbReference type="InterPro" id="IPR021827">
    <property type="entry name" value="Nup186/Nup192/Nup205"/>
</dbReference>
<dbReference type="FunFam" id="1.20.1310.10:FF:000031">
    <property type="entry name" value="Ubiquitin ligase subunit CulD"/>
    <property type="match status" value="1"/>
</dbReference>
<evidence type="ECO:0000256" key="5">
    <source>
        <dbReference type="RuleBase" id="RU003829"/>
    </source>
</evidence>
<dbReference type="FunFam" id="3.30.230.130:FF:000006">
    <property type="entry name" value="Cullin-4 like"/>
    <property type="match status" value="1"/>
</dbReference>
<feature type="region of interest" description="Disordered" evidence="6">
    <location>
        <begin position="1696"/>
        <end position="1827"/>
    </location>
</feature>
<dbReference type="GO" id="GO:0006511">
    <property type="term" value="P:ubiquitin-dependent protein catabolic process"/>
    <property type="evidence" value="ECO:0007669"/>
    <property type="project" value="InterPro"/>
</dbReference>
<dbReference type="FunFam" id="1.20.1310.10:FF:000049">
    <property type="entry name" value="Putative ubiquitin ligase subunit CulD"/>
    <property type="match status" value="1"/>
</dbReference>
<evidence type="ECO:0000256" key="2">
    <source>
        <dbReference type="ARBA" id="ARBA00022499"/>
    </source>
</evidence>
<dbReference type="Proteomes" id="UP000244073">
    <property type="component" value="Unassembled WGS sequence"/>
</dbReference>
<dbReference type="GO" id="GO:0031461">
    <property type="term" value="C:cullin-RING ubiquitin ligase complex"/>
    <property type="evidence" value="ECO:0007669"/>
    <property type="project" value="InterPro"/>
</dbReference>
<evidence type="ECO:0000256" key="4">
    <source>
        <dbReference type="PROSITE-ProRule" id="PRU00330"/>
    </source>
</evidence>
<evidence type="ECO:0000256" key="3">
    <source>
        <dbReference type="ARBA" id="ARBA00022843"/>
    </source>
</evidence>
<dbReference type="InterPro" id="IPR036388">
    <property type="entry name" value="WH-like_DNA-bd_sf"/>
</dbReference>
<dbReference type="SUPFAM" id="SSF46785">
    <property type="entry name" value="Winged helix' DNA-binding domain"/>
    <property type="match status" value="1"/>
</dbReference>
<dbReference type="InterPro" id="IPR016159">
    <property type="entry name" value="Cullin_repeat-like_dom_sf"/>
</dbReference>
<dbReference type="InterPro" id="IPR019559">
    <property type="entry name" value="Cullin_neddylation_domain"/>
</dbReference>
<accession>A0A2T5MAK0</accession>
<dbReference type="RefSeq" id="XP_040756943.1">
    <property type="nucleotide sequence ID" value="XM_040893332.1"/>
</dbReference>
<keyword evidence="3" id="KW-0832">Ubl conjugation</keyword>
<proteinExistence type="inferred from homology"/>
<evidence type="ECO:0000313" key="8">
    <source>
        <dbReference type="EMBL" id="PTU25551.1"/>
    </source>
</evidence>
<dbReference type="GeneID" id="63810214"/>
<dbReference type="OrthoDB" id="2019644at2759"/>
<dbReference type="InterPro" id="IPR036390">
    <property type="entry name" value="WH_DNA-bd_sf"/>
</dbReference>
<evidence type="ECO:0000256" key="6">
    <source>
        <dbReference type="SAM" id="MobiDB-lite"/>
    </source>
</evidence>
<dbReference type="InterPro" id="IPR016158">
    <property type="entry name" value="Cullin_homology"/>
</dbReference>
<dbReference type="SMART" id="SM00182">
    <property type="entry name" value="CULLIN"/>
    <property type="match status" value="1"/>
</dbReference>
<feature type="compositionally biased region" description="Polar residues" evidence="6">
    <location>
        <begin position="1804"/>
        <end position="1823"/>
    </location>
</feature>
<dbReference type="SUPFAM" id="SSF75632">
    <property type="entry name" value="Cullin homology domain"/>
    <property type="match status" value="1"/>
</dbReference>
<name>A0A2T5MAK0_9EURO</name>
<feature type="compositionally biased region" description="Polar residues" evidence="6">
    <location>
        <begin position="1720"/>
        <end position="1731"/>
    </location>
</feature>
<dbReference type="Gene3D" id="1.10.10.10">
    <property type="entry name" value="Winged helix-like DNA-binding domain superfamily/Winged helix DNA-binding domain"/>
    <property type="match status" value="1"/>
</dbReference>
<dbReference type="PROSITE" id="PS50069">
    <property type="entry name" value="CULLIN_2"/>
    <property type="match status" value="1"/>
</dbReference>
<dbReference type="VEuPathDB" id="FungiDB:P175DRAFT_0428917"/>
<dbReference type="Pfam" id="PF11894">
    <property type="entry name" value="Nup192"/>
    <property type="match status" value="1"/>
</dbReference>
<feature type="domain" description="Cullin family profile" evidence="7">
    <location>
        <begin position="2208"/>
        <end position="2451"/>
    </location>
</feature>
<dbReference type="Pfam" id="PF26557">
    <property type="entry name" value="Cullin_AB"/>
    <property type="match status" value="1"/>
</dbReference>
<organism evidence="8 9">
    <name type="scientific">Aspergillus ochraceoroseus IBT 24754</name>
    <dbReference type="NCBI Taxonomy" id="1392256"/>
    <lineage>
        <taxon>Eukaryota</taxon>
        <taxon>Fungi</taxon>
        <taxon>Dikarya</taxon>
        <taxon>Ascomycota</taxon>
        <taxon>Pezizomycotina</taxon>
        <taxon>Eurotiomycetes</taxon>
        <taxon>Eurotiomycetidae</taxon>
        <taxon>Eurotiales</taxon>
        <taxon>Aspergillaceae</taxon>
        <taxon>Aspergillus</taxon>
        <taxon>Aspergillus subgen. Nidulantes</taxon>
    </lineage>
</organism>
<feature type="compositionally biased region" description="Low complexity" evidence="6">
    <location>
        <begin position="1748"/>
        <end position="1762"/>
    </location>
</feature>
<evidence type="ECO:0000313" key="9">
    <source>
        <dbReference type="Proteomes" id="UP000244073"/>
    </source>
</evidence>
<dbReference type="InterPro" id="IPR036317">
    <property type="entry name" value="Cullin_homology_sf"/>
</dbReference>
<dbReference type="GO" id="GO:0031625">
    <property type="term" value="F:ubiquitin protein ligase binding"/>
    <property type="evidence" value="ECO:0007669"/>
    <property type="project" value="InterPro"/>
</dbReference>
<dbReference type="GO" id="GO:0005643">
    <property type="term" value="C:nuclear pore"/>
    <property type="evidence" value="ECO:0007669"/>
    <property type="project" value="InterPro"/>
</dbReference>
<evidence type="ECO:0000259" key="7">
    <source>
        <dbReference type="PROSITE" id="PS50069"/>
    </source>
</evidence>
<dbReference type="InterPro" id="IPR001373">
    <property type="entry name" value="Cullin_N"/>
</dbReference>
<dbReference type="FunFam" id="1.20.1310.10:FF:000044">
    <property type="entry name" value="Ubiquitin ligase subunit CulD, putative"/>
    <property type="match status" value="1"/>
</dbReference>
<dbReference type="PROSITE" id="PS01256">
    <property type="entry name" value="CULLIN_1"/>
    <property type="match status" value="1"/>
</dbReference>
<comment type="caution">
    <text evidence="8">The sequence shown here is derived from an EMBL/GenBank/DDBJ whole genome shotgun (WGS) entry which is preliminary data.</text>
</comment>
<dbReference type="SMART" id="SM00884">
    <property type="entry name" value="Cullin_Nedd8"/>
    <property type="match status" value="1"/>
</dbReference>
<gene>
    <name evidence="8" type="ORF">P175DRAFT_0428917</name>
</gene>
<dbReference type="SUPFAM" id="SSF74788">
    <property type="entry name" value="Cullin repeat-like"/>
    <property type="match status" value="1"/>
</dbReference>
<dbReference type="FunFam" id="1.20.1310.10:FF:000035">
    <property type="entry name" value="Ubiquitin ligase subunit CulD, putative"/>
    <property type="match status" value="1"/>
</dbReference>
<dbReference type="Gene3D" id="3.30.230.130">
    <property type="entry name" value="Cullin, Chain C, Domain 2"/>
    <property type="match status" value="1"/>
</dbReference>